<dbReference type="InterPro" id="IPR020846">
    <property type="entry name" value="MFS_dom"/>
</dbReference>
<dbReference type="Gene3D" id="1.20.1250.20">
    <property type="entry name" value="MFS general substrate transporter like domains"/>
    <property type="match status" value="1"/>
</dbReference>
<sequence length="469" mass="49546">MSNDPSTIIQAKWADLLRGTNALLTIALTGGVALHAINIYIVTTILPSVVNDIGGLEYYAWNTTIFVATSIVGSALSSKILNNLGPKFAYLTALLLFSLGSIWCAASPSMLSLLVGRAFQGLGGGILFALSYALIRVVFPENLWSRAMGIVSGMWGIATLCGPAIGGIFAQGGHWRWAFWSLLPVAILLALIVINQLPRKNNHAQQANKLPLLAIILLVASVLTISIGSLSSDLLSNTIGLLVGIGILVTIALIDGKNGKRLLPTGSYSLKSALGIIYLTMSLLVGGMTTEIYVPYFLQTIHHFSPLSAGYLTAIMAAGWTIGALFSANKTGSIVLKILRAGPVIIFMSLVVLAILTPNLQLVHSIALFIIYLIAMMGVGLGIGICWPHLVLRVFNAAPKGEENLASSSVITVQLYATALSAALVGVVVNNTGLINPGGVEGAQQASVWLFSLFAICPFLGIFLIRKVK</sequence>
<evidence type="ECO:0000256" key="3">
    <source>
        <dbReference type="ARBA" id="ARBA00022989"/>
    </source>
</evidence>
<keyword evidence="4 5" id="KW-0472">Membrane</keyword>
<protein>
    <submittedName>
        <fullName evidence="7">MFS transporter</fullName>
    </submittedName>
</protein>
<feature type="transmembrane region" description="Helical" evidence="5">
    <location>
        <begin position="177"/>
        <end position="198"/>
    </location>
</feature>
<keyword evidence="3 5" id="KW-1133">Transmembrane helix</keyword>
<feature type="transmembrane region" description="Helical" evidence="5">
    <location>
        <begin position="369"/>
        <end position="392"/>
    </location>
</feature>
<feature type="transmembrane region" description="Helical" evidence="5">
    <location>
        <begin position="114"/>
        <end position="135"/>
    </location>
</feature>
<feature type="transmembrane region" description="Helical" evidence="5">
    <location>
        <begin position="210"/>
        <end position="228"/>
    </location>
</feature>
<feature type="transmembrane region" description="Helical" evidence="5">
    <location>
        <begin position="404"/>
        <end position="428"/>
    </location>
</feature>
<feature type="transmembrane region" description="Helical" evidence="5">
    <location>
        <begin position="21"/>
        <end position="46"/>
    </location>
</feature>
<dbReference type="GO" id="GO:0022857">
    <property type="term" value="F:transmembrane transporter activity"/>
    <property type="evidence" value="ECO:0007669"/>
    <property type="project" value="InterPro"/>
</dbReference>
<feature type="transmembrane region" description="Helical" evidence="5">
    <location>
        <begin position="338"/>
        <end position="357"/>
    </location>
</feature>
<gene>
    <name evidence="7" type="ORF">RG298_003773</name>
</gene>
<dbReference type="PANTHER" id="PTHR23501">
    <property type="entry name" value="MAJOR FACILITATOR SUPERFAMILY"/>
    <property type="match status" value="1"/>
</dbReference>
<keyword evidence="2 5" id="KW-0812">Transmembrane</keyword>
<dbReference type="InterPro" id="IPR036259">
    <property type="entry name" value="MFS_trans_sf"/>
</dbReference>
<comment type="subcellular location">
    <subcellularLocation>
        <location evidence="1">Membrane</location>
        <topology evidence="1">Multi-pass membrane protein</topology>
    </subcellularLocation>
</comment>
<feature type="transmembrane region" description="Helical" evidence="5">
    <location>
        <begin position="147"/>
        <end position="171"/>
    </location>
</feature>
<organism evidence="7">
    <name type="scientific">Providencia stuartii</name>
    <dbReference type="NCBI Taxonomy" id="588"/>
    <lineage>
        <taxon>Bacteria</taxon>
        <taxon>Pseudomonadati</taxon>
        <taxon>Pseudomonadota</taxon>
        <taxon>Gammaproteobacteria</taxon>
        <taxon>Enterobacterales</taxon>
        <taxon>Morganellaceae</taxon>
        <taxon>Providencia</taxon>
    </lineage>
</organism>
<feature type="transmembrane region" description="Helical" evidence="5">
    <location>
        <begin position="88"/>
        <end position="108"/>
    </location>
</feature>
<dbReference type="AlphaFoldDB" id="A0AAI9GKP4"/>
<dbReference type="Gene3D" id="1.20.1720.10">
    <property type="entry name" value="Multidrug resistance protein D"/>
    <property type="match status" value="1"/>
</dbReference>
<feature type="domain" description="Major facilitator superfamily (MFS) profile" evidence="6">
    <location>
        <begin position="24"/>
        <end position="469"/>
    </location>
</feature>
<feature type="transmembrane region" description="Helical" evidence="5">
    <location>
        <begin position="448"/>
        <end position="465"/>
    </location>
</feature>
<evidence type="ECO:0000256" key="2">
    <source>
        <dbReference type="ARBA" id="ARBA00022692"/>
    </source>
</evidence>
<evidence type="ECO:0000313" key="7">
    <source>
        <dbReference type="EMBL" id="EMJ5135995.1"/>
    </source>
</evidence>
<evidence type="ECO:0000256" key="5">
    <source>
        <dbReference type="SAM" id="Phobius"/>
    </source>
</evidence>
<feature type="transmembrane region" description="Helical" evidence="5">
    <location>
        <begin position="275"/>
        <end position="296"/>
    </location>
</feature>
<evidence type="ECO:0000256" key="1">
    <source>
        <dbReference type="ARBA" id="ARBA00004141"/>
    </source>
</evidence>
<dbReference type="EMBL" id="ABMABF030000015">
    <property type="protein sequence ID" value="EMJ5135995.1"/>
    <property type="molecule type" value="Genomic_DNA"/>
</dbReference>
<dbReference type="SUPFAM" id="SSF103473">
    <property type="entry name" value="MFS general substrate transporter"/>
    <property type="match status" value="1"/>
</dbReference>
<proteinExistence type="predicted"/>
<evidence type="ECO:0000256" key="4">
    <source>
        <dbReference type="ARBA" id="ARBA00023136"/>
    </source>
</evidence>
<feature type="transmembrane region" description="Helical" evidence="5">
    <location>
        <begin position="58"/>
        <end position="76"/>
    </location>
</feature>
<feature type="transmembrane region" description="Helical" evidence="5">
    <location>
        <begin position="234"/>
        <end position="254"/>
    </location>
</feature>
<accession>A0AAI9GKP4</accession>
<dbReference type="InterPro" id="IPR001958">
    <property type="entry name" value="Tet-R_TetA/multi-R_MdtG-like"/>
</dbReference>
<dbReference type="PANTHER" id="PTHR23501:SF154">
    <property type="entry name" value="MULTIDRUG-EFFLUX TRANSPORTER RV1634-RELATED"/>
    <property type="match status" value="1"/>
</dbReference>
<dbReference type="InterPro" id="IPR011701">
    <property type="entry name" value="MFS"/>
</dbReference>
<feature type="transmembrane region" description="Helical" evidence="5">
    <location>
        <begin position="308"/>
        <end position="326"/>
    </location>
</feature>
<name>A0AAI9GKP4_PROST</name>
<dbReference type="PRINTS" id="PR01035">
    <property type="entry name" value="TCRTETA"/>
</dbReference>
<evidence type="ECO:0000259" key="6">
    <source>
        <dbReference type="PROSITE" id="PS50850"/>
    </source>
</evidence>
<comment type="caution">
    <text evidence="7">The sequence shown here is derived from an EMBL/GenBank/DDBJ whole genome shotgun (WGS) entry which is preliminary data.</text>
</comment>
<dbReference type="GO" id="GO:0005886">
    <property type="term" value="C:plasma membrane"/>
    <property type="evidence" value="ECO:0007669"/>
    <property type="project" value="TreeGrafter"/>
</dbReference>
<dbReference type="Pfam" id="PF07690">
    <property type="entry name" value="MFS_1"/>
    <property type="match status" value="1"/>
</dbReference>
<dbReference type="PROSITE" id="PS50850">
    <property type="entry name" value="MFS"/>
    <property type="match status" value="1"/>
</dbReference>
<reference evidence="7" key="1">
    <citation type="submission" date="2024-02" db="EMBL/GenBank/DDBJ databases">
        <authorList>
            <consortium name="Clinical and Environmental Microbiology Branch: Whole genome sequencing antimicrobial resistance pathogens in the healthcare setting"/>
        </authorList>
    </citation>
    <scope>NUCLEOTIDE SEQUENCE</scope>
    <source>
        <strain evidence="7">2021GO-0154</strain>
    </source>
</reference>